<evidence type="ECO:0000313" key="2">
    <source>
        <dbReference type="Proteomes" id="UP001054945"/>
    </source>
</evidence>
<keyword evidence="2" id="KW-1185">Reference proteome</keyword>
<gene>
    <name evidence="1" type="ORF">CEXT_277491</name>
</gene>
<organism evidence="1 2">
    <name type="scientific">Caerostris extrusa</name>
    <name type="common">Bark spider</name>
    <name type="synonym">Caerostris bankana</name>
    <dbReference type="NCBI Taxonomy" id="172846"/>
    <lineage>
        <taxon>Eukaryota</taxon>
        <taxon>Metazoa</taxon>
        <taxon>Ecdysozoa</taxon>
        <taxon>Arthropoda</taxon>
        <taxon>Chelicerata</taxon>
        <taxon>Arachnida</taxon>
        <taxon>Araneae</taxon>
        <taxon>Araneomorphae</taxon>
        <taxon>Entelegynae</taxon>
        <taxon>Araneoidea</taxon>
        <taxon>Araneidae</taxon>
        <taxon>Caerostris</taxon>
    </lineage>
</organism>
<name>A0AAV4XUQ0_CAEEX</name>
<dbReference type="AlphaFoldDB" id="A0AAV4XUQ0"/>
<comment type="caution">
    <text evidence="1">The sequence shown here is derived from an EMBL/GenBank/DDBJ whole genome shotgun (WGS) entry which is preliminary data.</text>
</comment>
<dbReference type="EMBL" id="BPLR01000987">
    <property type="protein sequence ID" value="GIY98920.1"/>
    <property type="molecule type" value="Genomic_DNA"/>
</dbReference>
<reference evidence="1 2" key="1">
    <citation type="submission" date="2021-06" db="EMBL/GenBank/DDBJ databases">
        <title>Caerostris extrusa draft genome.</title>
        <authorList>
            <person name="Kono N."/>
            <person name="Arakawa K."/>
        </authorList>
    </citation>
    <scope>NUCLEOTIDE SEQUENCE [LARGE SCALE GENOMIC DNA]</scope>
</reference>
<protein>
    <submittedName>
        <fullName evidence="1">Uncharacterized protein</fullName>
    </submittedName>
</protein>
<evidence type="ECO:0000313" key="1">
    <source>
        <dbReference type="EMBL" id="GIY98920.1"/>
    </source>
</evidence>
<proteinExistence type="predicted"/>
<sequence length="107" mass="12069">MKKIREEIVKETNLCVFDPPVFYEAALIGLGCIVLPNVAEGNLYQPIIYISMRESVCVDSLSVFHSIAAHDVAESKVLTPAELFIFLLLREWLLFAVDPISCRNGWK</sequence>
<accession>A0AAV4XUQ0</accession>
<dbReference type="Proteomes" id="UP001054945">
    <property type="component" value="Unassembled WGS sequence"/>
</dbReference>